<evidence type="ECO:0000259" key="2">
    <source>
        <dbReference type="Pfam" id="PF01370"/>
    </source>
</evidence>
<dbReference type="EMBL" id="KU132394">
    <property type="protein sequence ID" value="APG32499.1"/>
    <property type="molecule type" value="mRNA"/>
</dbReference>
<proteinExistence type="evidence at transcript level"/>
<dbReference type="FunFam" id="3.40.50.720:FF:000382">
    <property type="entry name" value="NAD(P)-binding Rossmann-fold superfamily protein"/>
    <property type="match status" value="1"/>
</dbReference>
<dbReference type="InterPro" id="IPR001509">
    <property type="entry name" value="Epimerase_deHydtase"/>
</dbReference>
<accession>A0A1L3GY95</accession>
<dbReference type="CDD" id="cd08958">
    <property type="entry name" value="FR_SDR_e"/>
    <property type="match status" value="1"/>
</dbReference>
<keyword evidence="1" id="KW-0560">Oxidoreductase</keyword>
<dbReference type="InterPro" id="IPR036291">
    <property type="entry name" value="NAD(P)-bd_dom_sf"/>
</dbReference>
<protein>
    <submittedName>
        <fullName evidence="3">Putative cinnamoyl-CoA reductase 4</fullName>
    </submittedName>
</protein>
<dbReference type="InterPro" id="IPR050425">
    <property type="entry name" value="NAD(P)_dehydrat-like"/>
</dbReference>
<reference evidence="3" key="1">
    <citation type="submission" date="2015-11" db="EMBL/GenBank/DDBJ databases">
        <title>Molecular Cloning and Characterization of several Dihydroflavonol-4-Reductase Superfamily members from Freesia hybrida.</title>
        <authorList>
            <person name="Gao X."/>
            <person name="Liu X.X."/>
            <person name="Cai X.Q."/>
            <person name="Li Y.Q."/>
            <person name="Wang L."/>
        </authorList>
    </citation>
    <scope>NUCLEOTIDE SEQUENCE</scope>
</reference>
<evidence type="ECO:0000313" key="3">
    <source>
        <dbReference type="EMBL" id="APG32499.1"/>
    </source>
</evidence>
<dbReference type="Pfam" id="PF01370">
    <property type="entry name" value="Epimerase"/>
    <property type="match status" value="1"/>
</dbReference>
<name>A0A1L3GY95_9ASPA</name>
<organism evidence="3">
    <name type="scientific">Freesia hybrid cultivar</name>
    <dbReference type="NCBI Taxonomy" id="867926"/>
    <lineage>
        <taxon>Eukaryota</taxon>
        <taxon>Viridiplantae</taxon>
        <taxon>Streptophyta</taxon>
        <taxon>Embryophyta</taxon>
        <taxon>Tracheophyta</taxon>
        <taxon>Spermatophyta</taxon>
        <taxon>Magnoliopsida</taxon>
        <taxon>Liliopsida</taxon>
        <taxon>Asparagales</taxon>
        <taxon>Iridaceae</taxon>
        <taxon>Crocoideae</taxon>
        <taxon>Freesieae</taxon>
        <taxon>Freesia</taxon>
    </lineage>
</organism>
<dbReference type="SUPFAM" id="SSF51735">
    <property type="entry name" value="NAD(P)-binding Rossmann-fold domains"/>
    <property type="match status" value="1"/>
</dbReference>
<dbReference type="GO" id="GO:0016616">
    <property type="term" value="F:oxidoreductase activity, acting on the CH-OH group of donors, NAD or NADP as acceptor"/>
    <property type="evidence" value="ECO:0007669"/>
    <property type="project" value="TreeGrafter"/>
</dbReference>
<dbReference type="PANTHER" id="PTHR10366">
    <property type="entry name" value="NAD DEPENDENT EPIMERASE/DEHYDRATASE"/>
    <property type="match status" value="1"/>
</dbReference>
<dbReference type="AlphaFoldDB" id="A0A1L3GY95"/>
<dbReference type="Gene3D" id="3.40.50.720">
    <property type="entry name" value="NAD(P)-binding Rossmann-like Domain"/>
    <property type="match status" value="1"/>
</dbReference>
<sequence length="317" mass="35312">MMRVCVTGAGGFVASWLVKFLISKGYIVHGTVRDPSDEKNDHLKKLENASENLQLFQADLLDSNAIAAAIRGCEGVFHVASPVPSSKVPNPEEELVAPAVTGTLNVLKACSESKVKRVIVVSSLASVFMLPSWPQDKVMDEECWSDEEYCRTTENWYCLSKTMAERTAFDYATKHRLDIITVCPSLVLGPLLQAKVNASSSFLISLLKGDRESVENRARHLVDVRDLADALLLVYEKLEASGRYICSSPAIKVSNLIDILKSMYPQYKYPKNFIESDKEPPMSSEKLKMLGWKCRPLKETLIDTVQSYQEAGLLNKD</sequence>
<dbReference type="PANTHER" id="PTHR10366:SF831">
    <property type="entry name" value="NAD-DEPENDENT EPIMERASE_DEHYDRATASE DOMAIN-CONTAINING PROTEIN"/>
    <property type="match status" value="1"/>
</dbReference>
<evidence type="ECO:0000256" key="1">
    <source>
        <dbReference type="ARBA" id="ARBA00023002"/>
    </source>
</evidence>
<feature type="domain" description="NAD-dependent epimerase/dehydratase" evidence="2">
    <location>
        <begin position="4"/>
        <end position="241"/>
    </location>
</feature>